<accession>A0A1H7ZRG0</accession>
<organism evidence="1 2">
    <name type="scientific">Hydrogenoanaerobacterium saccharovorans</name>
    <dbReference type="NCBI Taxonomy" id="474960"/>
    <lineage>
        <taxon>Bacteria</taxon>
        <taxon>Bacillati</taxon>
        <taxon>Bacillota</taxon>
        <taxon>Clostridia</taxon>
        <taxon>Eubacteriales</taxon>
        <taxon>Oscillospiraceae</taxon>
        <taxon>Hydrogenoanaerobacterium</taxon>
    </lineage>
</organism>
<dbReference type="AlphaFoldDB" id="A0A1H7ZRG0"/>
<evidence type="ECO:0000313" key="2">
    <source>
        <dbReference type="Proteomes" id="UP000199158"/>
    </source>
</evidence>
<evidence type="ECO:0000313" key="1">
    <source>
        <dbReference type="EMBL" id="SEM60089.1"/>
    </source>
</evidence>
<keyword evidence="2" id="KW-1185">Reference proteome</keyword>
<proteinExistence type="predicted"/>
<dbReference type="STRING" id="474960.SAMN05216180_0794"/>
<dbReference type="Pfam" id="PF09548">
    <property type="entry name" value="Spore_III_AB"/>
    <property type="match status" value="1"/>
</dbReference>
<dbReference type="EMBL" id="FOCG01000001">
    <property type="protein sequence ID" value="SEM60089.1"/>
    <property type="molecule type" value="Genomic_DNA"/>
</dbReference>
<dbReference type="InterPro" id="IPR014198">
    <property type="entry name" value="Spore_III_AB"/>
</dbReference>
<reference evidence="1 2" key="1">
    <citation type="submission" date="2016-10" db="EMBL/GenBank/DDBJ databases">
        <authorList>
            <person name="de Groot N.N."/>
        </authorList>
    </citation>
    <scope>NUCLEOTIDE SEQUENCE [LARGE SCALE GENOMIC DNA]</scope>
    <source>
        <strain evidence="1 2">CGMCC 1.5070</strain>
    </source>
</reference>
<gene>
    <name evidence="1" type="ORF">SAMN05216180_0794</name>
</gene>
<protein>
    <submittedName>
        <fullName evidence="1">Stage III sporulation protein AB</fullName>
    </submittedName>
</protein>
<sequence>MSLLASDLKYTMSPMEDVVLRLGSLSDTLPFVKVCAEHCKKGVAFPKAWRQAVTETPMGLGEEDLRILYHLGSVLGAVDLEGSLSEIDYARFVLNQRYEEAKARQKQLGGLYRTLGALAGIGIVIATF</sequence>
<dbReference type="Proteomes" id="UP000199158">
    <property type="component" value="Unassembled WGS sequence"/>
</dbReference>
<name>A0A1H7ZRG0_9FIRM</name>